<evidence type="ECO:0000313" key="1">
    <source>
        <dbReference type="EMBL" id="CAL1614551.1"/>
    </source>
</evidence>
<dbReference type="Proteomes" id="UP001497482">
    <property type="component" value="Chromosome 8"/>
</dbReference>
<dbReference type="AlphaFoldDB" id="A0AAV2MND5"/>
<proteinExistence type="predicted"/>
<protein>
    <submittedName>
        <fullName evidence="1">Uncharacterized protein</fullName>
    </submittedName>
</protein>
<reference evidence="1 2" key="1">
    <citation type="submission" date="2024-04" db="EMBL/GenBank/DDBJ databases">
        <authorList>
            <person name="Waldvogel A.-M."/>
            <person name="Schoenle A."/>
        </authorList>
    </citation>
    <scope>NUCLEOTIDE SEQUENCE [LARGE SCALE GENOMIC DNA]</scope>
</reference>
<keyword evidence="2" id="KW-1185">Reference proteome</keyword>
<sequence>MTLNCIRWWWFLRGDVEILEESDSSLIRCPGRTSRQSVVTVFPRPACRFMDGGLMNIHRCGWGGCGGFM</sequence>
<organism evidence="1 2">
    <name type="scientific">Knipowitschia caucasica</name>
    <name type="common">Caucasian dwarf goby</name>
    <name type="synonym">Pomatoschistus caucasicus</name>
    <dbReference type="NCBI Taxonomy" id="637954"/>
    <lineage>
        <taxon>Eukaryota</taxon>
        <taxon>Metazoa</taxon>
        <taxon>Chordata</taxon>
        <taxon>Craniata</taxon>
        <taxon>Vertebrata</taxon>
        <taxon>Euteleostomi</taxon>
        <taxon>Actinopterygii</taxon>
        <taxon>Neopterygii</taxon>
        <taxon>Teleostei</taxon>
        <taxon>Neoteleostei</taxon>
        <taxon>Acanthomorphata</taxon>
        <taxon>Gobiaria</taxon>
        <taxon>Gobiiformes</taxon>
        <taxon>Gobioidei</taxon>
        <taxon>Gobiidae</taxon>
        <taxon>Gobiinae</taxon>
        <taxon>Knipowitschia</taxon>
    </lineage>
</organism>
<evidence type="ECO:0000313" key="2">
    <source>
        <dbReference type="Proteomes" id="UP001497482"/>
    </source>
</evidence>
<dbReference type="EMBL" id="OZ035830">
    <property type="protein sequence ID" value="CAL1614551.1"/>
    <property type="molecule type" value="Genomic_DNA"/>
</dbReference>
<gene>
    <name evidence="1" type="ORF">KC01_LOCUS40587</name>
</gene>
<accession>A0AAV2MND5</accession>
<name>A0AAV2MND5_KNICA</name>